<keyword evidence="5" id="KW-1185">Reference proteome</keyword>
<dbReference type="HOGENOM" id="CLU_029647_1_0_1"/>
<dbReference type="RefSeq" id="XP_007399343.1">
    <property type="nucleotide sequence ID" value="XM_007399281.1"/>
</dbReference>
<dbReference type="GO" id="GO:0030490">
    <property type="term" value="P:maturation of SSU-rRNA"/>
    <property type="evidence" value="ECO:0007669"/>
    <property type="project" value="TreeGrafter"/>
</dbReference>
<dbReference type="GeneID" id="18918068"/>
<dbReference type="PANTHER" id="PTHR23325:SF1">
    <property type="entry name" value="SERUM RESPONSE FACTOR-BINDING PROTEIN 1"/>
    <property type="match status" value="1"/>
</dbReference>
<feature type="compositionally biased region" description="Basic and acidic residues" evidence="2">
    <location>
        <begin position="401"/>
        <end position="416"/>
    </location>
</feature>
<dbReference type="InterPro" id="IPR015158">
    <property type="entry name" value="Bud22_dom"/>
</dbReference>
<dbReference type="Proteomes" id="UP000008370">
    <property type="component" value="Unassembled WGS sequence"/>
</dbReference>
<dbReference type="OrthoDB" id="3364872at2759"/>
<dbReference type="FunCoup" id="K5UP39">
    <property type="interactions" value="106"/>
</dbReference>
<evidence type="ECO:0000313" key="4">
    <source>
        <dbReference type="EMBL" id="EKM51531.1"/>
    </source>
</evidence>
<evidence type="ECO:0000256" key="2">
    <source>
        <dbReference type="SAM" id="MobiDB-lite"/>
    </source>
</evidence>
<dbReference type="InParanoid" id="K5UP39"/>
<dbReference type="InterPro" id="IPR037393">
    <property type="entry name" value="Bud22/SRFB1"/>
</dbReference>
<dbReference type="GO" id="GO:0030686">
    <property type="term" value="C:90S preribosome"/>
    <property type="evidence" value="ECO:0007669"/>
    <property type="project" value="TreeGrafter"/>
</dbReference>
<evidence type="ECO:0000313" key="5">
    <source>
        <dbReference type="Proteomes" id="UP000008370"/>
    </source>
</evidence>
<organism evidence="4 5">
    <name type="scientific">Phanerochaete carnosa (strain HHB-10118-sp)</name>
    <name type="common">White-rot fungus</name>
    <name type="synonym">Peniophora carnosa</name>
    <dbReference type="NCBI Taxonomy" id="650164"/>
    <lineage>
        <taxon>Eukaryota</taxon>
        <taxon>Fungi</taxon>
        <taxon>Dikarya</taxon>
        <taxon>Basidiomycota</taxon>
        <taxon>Agaricomycotina</taxon>
        <taxon>Agaricomycetes</taxon>
        <taxon>Polyporales</taxon>
        <taxon>Phanerochaetaceae</taxon>
        <taxon>Phanerochaete</taxon>
    </lineage>
</organism>
<protein>
    <recommendedName>
        <fullName evidence="3">Bud22 domain-containing protein</fullName>
    </recommendedName>
</protein>
<feature type="compositionally biased region" description="Polar residues" evidence="2">
    <location>
        <begin position="363"/>
        <end position="387"/>
    </location>
</feature>
<dbReference type="STRING" id="650164.K5UP39"/>
<feature type="compositionally biased region" description="Basic residues" evidence="2">
    <location>
        <begin position="310"/>
        <end position="320"/>
    </location>
</feature>
<keyword evidence="1" id="KW-0175">Coiled coil</keyword>
<feature type="region of interest" description="Disordered" evidence="2">
    <location>
        <begin position="159"/>
        <end position="438"/>
    </location>
</feature>
<feature type="domain" description="Bud22" evidence="3">
    <location>
        <begin position="19"/>
        <end position="437"/>
    </location>
</feature>
<sequence>MKRKRVAEEDKAARYAGKLHHCAKELKKAAKKAKDFEIRKLVKRLKGLRVKKPAPPELRDLEEQLVLLKEIDHKTIASMALKTKLKKDKQLSENENLVAAISQELSCLIVPAQPGSNLAKVQGRLLSHKVIAAEVHTIVEDVRTTVFPELKLTAVTEASDGELHEDVPLRPTKKVKMVSAGPEKTDEGDSDDESSLNNRVTISDEEEVADDGWDSGTVHGESDSEEEEDNKAEDNGVASEVKTKDGESDDEDTVSRSKQPPRKTPPPRASTSKKGESTFFPSLAVGFTRGDSDASDLSDAEVARAEGGARKNRRGQRARRAIWEKKYGKNANHFKKRETFGAVKGYPNKTSDRDVNGSRDNPRGNSQANKRPHAQAQSRNVTYSQRASSSHVSSVQTGPTTRKERDKPLHPSWEAKRKLKEKQNPALIAPRGKKIVFE</sequence>
<dbReference type="GO" id="GO:0005634">
    <property type="term" value="C:nucleus"/>
    <property type="evidence" value="ECO:0007669"/>
    <property type="project" value="TreeGrafter"/>
</dbReference>
<dbReference type="PANTHER" id="PTHR23325">
    <property type="entry name" value="SERUM RESPONSE FACTOR-BINDING"/>
    <property type="match status" value="1"/>
</dbReference>
<evidence type="ECO:0000256" key="1">
    <source>
        <dbReference type="ARBA" id="ARBA00023054"/>
    </source>
</evidence>
<name>K5UP39_PHACS</name>
<proteinExistence type="predicted"/>
<dbReference type="AlphaFoldDB" id="K5UP39"/>
<feature type="compositionally biased region" description="Acidic residues" evidence="2">
    <location>
        <begin position="203"/>
        <end position="213"/>
    </location>
</feature>
<evidence type="ECO:0000259" key="3">
    <source>
        <dbReference type="Pfam" id="PF09073"/>
    </source>
</evidence>
<dbReference type="Pfam" id="PF09073">
    <property type="entry name" value="BUD22"/>
    <property type="match status" value="1"/>
</dbReference>
<dbReference type="EMBL" id="JH930476">
    <property type="protein sequence ID" value="EKM51531.1"/>
    <property type="molecule type" value="Genomic_DNA"/>
</dbReference>
<gene>
    <name evidence="4" type="ORF">PHACADRAFT_261726</name>
</gene>
<feature type="compositionally biased region" description="Basic and acidic residues" evidence="2">
    <location>
        <begin position="350"/>
        <end position="362"/>
    </location>
</feature>
<accession>K5UP39</accession>
<reference evidence="4 5" key="1">
    <citation type="journal article" date="2012" name="BMC Genomics">
        <title>Comparative genomics of the white-rot fungi, Phanerochaete carnosa and P. chrysosporium, to elucidate the genetic basis of the distinct wood types they colonize.</title>
        <authorList>
            <person name="Suzuki H."/>
            <person name="MacDonald J."/>
            <person name="Syed K."/>
            <person name="Salamov A."/>
            <person name="Hori C."/>
            <person name="Aerts A."/>
            <person name="Henrissat B."/>
            <person name="Wiebenga A."/>
            <person name="vanKuyk P.A."/>
            <person name="Barry K."/>
            <person name="Lindquist E."/>
            <person name="LaButti K."/>
            <person name="Lapidus A."/>
            <person name="Lucas S."/>
            <person name="Coutinho P."/>
            <person name="Gong Y."/>
            <person name="Samejima M."/>
            <person name="Mahadevan R."/>
            <person name="Abou-Zaid M."/>
            <person name="de Vries R.P."/>
            <person name="Igarashi K."/>
            <person name="Yadav J.S."/>
            <person name="Grigoriev I.V."/>
            <person name="Master E.R."/>
        </authorList>
    </citation>
    <scope>NUCLEOTIDE SEQUENCE [LARGE SCALE GENOMIC DNA]</scope>
    <source>
        <strain evidence="4 5">HHB-10118-sp</strain>
    </source>
</reference>
<dbReference type="KEGG" id="pco:PHACADRAFT_261726"/>